<comment type="subcellular location">
    <subcellularLocation>
        <location evidence="1 7">Cell membrane</location>
        <topology evidence="1 7">Multi-pass membrane protein</topology>
    </subcellularLocation>
</comment>
<feature type="transmembrane region" description="Helical" evidence="7">
    <location>
        <begin position="194"/>
        <end position="216"/>
    </location>
</feature>
<dbReference type="InterPro" id="IPR050366">
    <property type="entry name" value="BP-dependent_transpt_permease"/>
</dbReference>
<dbReference type="Gene3D" id="1.10.3720.10">
    <property type="entry name" value="MetI-like"/>
    <property type="match status" value="1"/>
</dbReference>
<protein>
    <submittedName>
        <fullName evidence="9">ABC transporter permease</fullName>
    </submittedName>
</protein>
<reference evidence="10" key="1">
    <citation type="journal article" date="2019" name="Int. J. Syst. Evol. Microbiol.">
        <title>The Global Catalogue of Microorganisms (GCM) 10K type strain sequencing project: providing services to taxonomists for standard genome sequencing and annotation.</title>
        <authorList>
            <consortium name="The Broad Institute Genomics Platform"/>
            <consortium name="The Broad Institute Genome Sequencing Center for Infectious Disease"/>
            <person name="Wu L."/>
            <person name="Ma J."/>
        </authorList>
    </citation>
    <scope>NUCLEOTIDE SEQUENCE [LARGE SCALE GENOMIC DNA]</scope>
    <source>
        <strain evidence="10">CCUG 43304</strain>
    </source>
</reference>
<sequence>MTGRSRVIAVPALLVLLIAMAGPWIPVDSTTVPIGGPFEAPAGAHPLGTDVLGRDVLPRVLVGGRVLVTQAAAATLLGSLIGLALGVWLGVTHRRTAGRVLMRMVDGLAALPALLLILLLATGVPGNDAAVAAAIALVTVPFSVRIIRECTARLAATDYARHAEARGERTLTRVRYDILPGLVPVAMAEAGIRFVAATQLAATAGFLGLGAGAPVANWGRMVRENGTGIAMNPLPVIVPAALLILLAVGVTILLDRASESTRLAPERIERTA</sequence>
<accession>A0ABW1VEM2</accession>
<dbReference type="RefSeq" id="WP_386729425.1">
    <property type="nucleotide sequence ID" value="NZ_JBHSTP010000001.1"/>
</dbReference>
<dbReference type="InterPro" id="IPR000515">
    <property type="entry name" value="MetI-like"/>
</dbReference>
<comment type="caution">
    <text evidence="9">The sequence shown here is derived from an EMBL/GenBank/DDBJ whole genome shotgun (WGS) entry which is preliminary data.</text>
</comment>
<dbReference type="Pfam" id="PF00528">
    <property type="entry name" value="BPD_transp_1"/>
    <property type="match status" value="1"/>
</dbReference>
<dbReference type="PROSITE" id="PS50928">
    <property type="entry name" value="ABC_TM1"/>
    <property type="match status" value="1"/>
</dbReference>
<evidence type="ECO:0000259" key="8">
    <source>
        <dbReference type="PROSITE" id="PS50928"/>
    </source>
</evidence>
<organism evidence="9 10">
    <name type="scientific">Luethyella okanaganae</name>
    <dbReference type="NCBI Taxonomy" id="69372"/>
    <lineage>
        <taxon>Bacteria</taxon>
        <taxon>Bacillati</taxon>
        <taxon>Actinomycetota</taxon>
        <taxon>Actinomycetes</taxon>
        <taxon>Micrococcales</taxon>
        <taxon>Microbacteriaceae</taxon>
        <taxon>Luethyella</taxon>
    </lineage>
</organism>
<dbReference type="InterPro" id="IPR035906">
    <property type="entry name" value="MetI-like_sf"/>
</dbReference>
<keyword evidence="4 7" id="KW-0812">Transmembrane</keyword>
<proteinExistence type="inferred from homology"/>
<feature type="domain" description="ABC transmembrane type-1" evidence="8">
    <location>
        <begin position="68"/>
        <end position="255"/>
    </location>
</feature>
<evidence type="ECO:0000256" key="2">
    <source>
        <dbReference type="ARBA" id="ARBA00022448"/>
    </source>
</evidence>
<keyword evidence="5 7" id="KW-1133">Transmembrane helix</keyword>
<evidence type="ECO:0000256" key="3">
    <source>
        <dbReference type="ARBA" id="ARBA00022475"/>
    </source>
</evidence>
<dbReference type="EMBL" id="JBHSTP010000001">
    <property type="protein sequence ID" value="MFC6355925.1"/>
    <property type="molecule type" value="Genomic_DNA"/>
</dbReference>
<evidence type="ECO:0000313" key="10">
    <source>
        <dbReference type="Proteomes" id="UP001596306"/>
    </source>
</evidence>
<dbReference type="CDD" id="cd06261">
    <property type="entry name" value="TM_PBP2"/>
    <property type="match status" value="1"/>
</dbReference>
<name>A0ABW1VEM2_9MICO</name>
<dbReference type="PANTHER" id="PTHR43386:SF25">
    <property type="entry name" value="PEPTIDE ABC TRANSPORTER PERMEASE PROTEIN"/>
    <property type="match status" value="1"/>
</dbReference>
<evidence type="ECO:0000256" key="1">
    <source>
        <dbReference type="ARBA" id="ARBA00004651"/>
    </source>
</evidence>
<feature type="transmembrane region" description="Helical" evidence="7">
    <location>
        <begin position="67"/>
        <end position="91"/>
    </location>
</feature>
<comment type="similarity">
    <text evidence="7">Belongs to the binding-protein-dependent transport system permease family.</text>
</comment>
<evidence type="ECO:0000313" key="9">
    <source>
        <dbReference type="EMBL" id="MFC6355925.1"/>
    </source>
</evidence>
<feature type="transmembrane region" description="Helical" evidence="7">
    <location>
        <begin position="236"/>
        <end position="254"/>
    </location>
</feature>
<dbReference type="PANTHER" id="PTHR43386">
    <property type="entry name" value="OLIGOPEPTIDE TRANSPORT SYSTEM PERMEASE PROTEIN APPC"/>
    <property type="match status" value="1"/>
</dbReference>
<evidence type="ECO:0000256" key="7">
    <source>
        <dbReference type="RuleBase" id="RU363032"/>
    </source>
</evidence>
<dbReference type="Proteomes" id="UP001596306">
    <property type="component" value="Unassembled WGS sequence"/>
</dbReference>
<evidence type="ECO:0000256" key="4">
    <source>
        <dbReference type="ARBA" id="ARBA00022692"/>
    </source>
</evidence>
<keyword evidence="6 7" id="KW-0472">Membrane</keyword>
<keyword evidence="3" id="KW-1003">Cell membrane</keyword>
<keyword evidence="10" id="KW-1185">Reference proteome</keyword>
<feature type="transmembrane region" description="Helical" evidence="7">
    <location>
        <begin position="129"/>
        <end position="147"/>
    </location>
</feature>
<dbReference type="SUPFAM" id="SSF161098">
    <property type="entry name" value="MetI-like"/>
    <property type="match status" value="1"/>
</dbReference>
<feature type="transmembrane region" description="Helical" evidence="7">
    <location>
        <begin position="103"/>
        <end position="123"/>
    </location>
</feature>
<evidence type="ECO:0000256" key="6">
    <source>
        <dbReference type="ARBA" id="ARBA00023136"/>
    </source>
</evidence>
<gene>
    <name evidence="9" type="ORF">ACFQB0_07370</name>
</gene>
<keyword evidence="2 7" id="KW-0813">Transport</keyword>
<evidence type="ECO:0000256" key="5">
    <source>
        <dbReference type="ARBA" id="ARBA00022989"/>
    </source>
</evidence>